<dbReference type="Proteomes" id="UP001056120">
    <property type="component" value="Linkage Group LG16"/>
</dbReference>
<accession>A0ACB9FUY2</accession>
<dbReference type="EMBL" id="CM042033">
    <property type="protein sequence ID" value="KAI3774733.1"/>
    <property type="molecule type" value="Genomic_DNA"/>
</dbReference>
<proteinExistence type="predicted"/>
<sequence>MVRGLNMEGISHIIDVQGEKMPELIVEVLEAFGRALKVNAFDSVHVVDSLYRSNLQGTCTPCSWYRDAKSWDIGGACFKTNECAESSEL</sequence>
<reference evidence="1 2" key="2">
    <citation type="journal article" date="2022" name="Mol. Ecol. Resour.">
        <title>The genomes of chicory, endive, great burdock and yacon provide insights into Asteraceae paleo-polyploidization history and plant inulin production.</title>
        <authorList>
            <person name="Fan W."/>
            <person name="Wang S."/>
            <person name="Wang H."/>
            <person name="Wang A."/>
            <person name="Jiang F."/>
            <person name="Liu H."/>
            <person name="Zhao H."/>
            <person name="Xu D."/>
            <person name="Zhang Y."/>
        </authorList>
    </citation>
    <scope>NUCLEOTIDE SEQUENCE [LARGE SCALE GENOMIC DNA]</scope>
    <source>
        <strain evidence="2">cv. Yunnan</strain>
        <tissue evidence="1">Leaves</tissue>
    </source>
</reference>
<gene>
    <name evidence="1" type="ORF">L1987_49294</name>
</gene>
<evidence type="ECO:0000313" key="1">
    <source>
        <dbReference type="EMBL" id="KAI3774733.1"/>
    </source>
</evidence>
<keyword evidence="2" id="KW-1185">Reference proteome</keyword>
<evidence type="ECO:0000313" key="2">
    <source>
        <dbReference type="Proteomes" id="UP001056120"/>
    </source>
</evidence>
<comment type="caution">
    <text evidence="1">The sequence shown here is derived from an EMBL/GenBank/DDBJ whole genome shotgun (WGS) entry which is preliminary data.</text>
</comment>
<protein>
    <submittedName>
        <fullName evidence="1">Uncharacterized protein</fullName>
    </submittedName>
</protein>
<name>A0ACB9FUY2_9ASTR</name>
<reference evidence="2" key="1">
    <citation type="journal article" date="2022" name="Mol. Ecol. Resour.">
        <title>The genomes of chicory, endive, great burdock and yacon provide insights into Asteraceae palaeo-polyploidization history and plant inulin production.</title>
        <authorList>
            <person name="Fan W."/>
            <person name="Wang S."/>
            <person name="Wang H."/>
            <person name="Wang A."/>
            <person name="Jiang F."/>
            <person name="Liu H."/>
            <person name="Zhao H."/>
            <person name="Xu D."/>
            <person name="Zhang Y."/>
        </authorList>
    </citation>
    <scope>NUCLEOTIDE SEQUENCE [LARGE SCALE GENOMIC DNA]</scope>
    <source>
        <strain evidence="2">cv. Yunnan</strain>
    </source>
</reference>
<organism evidence="1 2">
    <name type="scientific">Smallanthus sonchifolius</name>
    <dbReference type="NCBI Taxonomy" id="185202"/>
    <lineage>
        <taxon>Eukaryota</taxon>
        <taxon>Viridiplantae</taxon>
        <taxon>Streptophyta</taxon>
        <taxon>Embryophyta</taxon>
        <taxon>Tracheophyta</taxon>
        <taxon>Spermatophyta</taxon>
        <taxon>Magnoliopsida</taxon>
        <taxon>eudicotyledons</taxon>
        <taxon>Gunneridae</taxon>
        <taxon>Pentapetalae</taxon>
        <taxon>asterids</taxon>
        <taxon>campanulids</taxon>
        <taxon>Asterales</taxon>
        <taxon>Asteraceae</taxon>
        <taxon>Asteroideae</taxon>
        <taxon>Heliantheae alliance</taxon>
        <taxon>Millerieae</taxon>
        <taxon>Smallanthus</taxon>
    </lineage>
</organism>